<keyword evidence="1" id="KW-0802">TPR repeat</keyword>
<dbReference type="Gene3D" id="1.25.40.10">
    <property type="entry name" value="Tetratricopeptide repeat domain"/>
    <property type="match status" value="1"/>
</dbReference>
<sequence>MKKSIVIIVLAFIFSLPSFSQSQSKADSLYQVALNFYDKQDSKNAIVNFEEVLKLNPKHIDALYNLAAIQYQLGNKAKAIELFQRSAALGDAQSKEILKQKLNVRLNYADTMDIADVDKLPQLIVDGQSEDLLFNKSINTKLLKAIAQQIVASKEIQNRVFDIEAANKNITSGEIKQVKLMVGLLFGKDGSITVIPSENDFADRKLMLDMMKASSKLGKVTPAQYDEKSVCARYYSIPLIFYKEDQQ</sequence>
<protein>
    <submittedName>
        <fullName evidence="3">Uncharacterized protein</fullName>
    </submittedName>
</protein>
<dbReference type="Pfam" id="PF14559">
    <property type="entry name" value="TPR_19"/>
    <property type="match status" value="1"/>
</dbReference>
<dbReference type="AlphaFoldDB" id="A0A2S4ZXT2"/>
<evidence type="ECO:0000256" key="2">
    <source>
        <dbReference type="SAM" id="SignalP"/>
    </source>
</evidence>
<feature type="chain" id="PRO_5015547201" evidence="2">
    <location>
        <begin position="23"/>
        <end position="247"/>
    </location>
</feature>
<dbReference type="InterPro" id="IPR011990">
    <property type="entry name" value="TPR-like_helical_dom_sf"/>
</dbReference>
<keyword evidence="4" id="KW-1185">Reference proteome</keyword>
<gene>
    <name evidence="3" type="ORF">C3K47_16435</name>
</gene>
<feature type="signal peptide" evidence="2">
    <location>
        <begin position="1"/>
        <end position="22"/>
    </location>
</feature>
<reference evidence="3 4" key="1">
    <citation type="submission" date="2018-01" db="EMBL/GenBank/DDBJ databases">
        <authorList>
            <person name="Gaut B.S."/>
            <person name="Morton B.R."/>
            <person name="Clegg M.T."/>
            <person name="Duvall M.R."/>
        </authorList>
    </citation>
    <scope>NUCLEOTIDE SEQUENCE [LARGE SCALE GENOMIC DNA]</scope>
    <source>
        <strain evidence="3 4">HR-AV</strain>
    </source>
</reference>
<feature type="repeat" description="TPR" evidence="1">
    <location>
        <begin position="26"/>
        <end position="59"/>
    </location>
</feature>
<dbReference type="EMBL" id="PQVF01000013">
    <property type="protein sequence ID" value="POY35168.1"/>
    <property type="molecule type" value="Genomic_DNA"/>
</dbReference>
<name>A0A2S4ZXT2_9SPHI</name>
<comment type="caution">
    <text evidence="3">The sequence shown here is derived from an EMBL/GenBank/DDBJ whole genome shotgun (WGS) entry which is preliminary data.</text>
</comment>
<dbReference type="RefSeq" id="WP_103790256.1">
    <property type="nucleotide sequence ID" value="NZ_PQVF01000013.1"/>
</dbReference>
<accession>A0A2S4ZXT2</accession>
<dbReference type="SUPFAM" id="SSF48452">
    <property type="entry name" value="TPR-like"/>
    <property type="match status" value="1"/>
</dbReference>
<dbReference type="OrthoDB" id="9769030at2"/>
<keyword evidence="2" id="KW-0732">Signal</keyword>
<dbReference type="InterPro" id="IPR019734">
    <property type="entry name" value="TPR_rpt"/>
</dbReference>
<dbReference type="PROSITE" id="PS50005">
    <property type="entry name" value="TPR"/>
    <property type="match status" value="1"/>
</dbReference>
<proteinExistence type="predicted"/>
<dbReference type="SMART" id="SM00028">
    <property type="entry name" value="TPR"/>
    <property type="match status" value="2"/>
</dbReference>
<evidence type="ECO:0000313" key="3">
    <source>
        <dbReference type="EMBL" id="POY35168.1"/>
    </source>
</evidence>
<evidence type="ECO:0000256" key="1">
    <source>
        <dbReference type="PROSITE-ProRule" id="PRU00339"/>
    </source>
</evidence>
<evidence type="ECO:0000313" key="4">
    <source>
        <dbReference type="Proteomes" id="UP000236893"/>
    </source>
</evidence>
<organism evidence="3 4">
    <name type="scientific">Solitalea longa</name>
    <dbReference type="NCBI Taxonomy" id="2079460"/>
    <lineage>
        <taxon>Bacteria</taxon>
        <taxon>Pseudomonadati</taxon>
        <taxon>Bacteroidota</taxon>
        <taxon>Sphingobacteriia</taxon>
        <taxon>Sphingobacteriales</taxon>
        <taxon>Sphingobacteriaceae</taxon>
        <taxon>Solitalea</taxon>
    </lineage>
</organism>
<dbReference type="Proteomes" id="UP000236893">
    <property type="component" value="Unassembled WGS sequence"/>
</dbReference>